<evidence type="ECO:0000259" key="5">
    <source>
        <dbReference type="PROSITE" id="PS50931"/>
    </source>
</evidence>
<dbReference type="Pfam" id="PF00126">
    <property type="entry name" value="HTH_1"/>
    <property type="match status" value="1"/>
</dbReference>
<dbReference type="InterPro" id="IPR000847">
    <property type="entry name" value="LysR_HTH_N"/>
</dbReference>
<dbReference type="SUPFAM" id="SSF46785">
    <property type="entry name" value="Winged helix' DNA-binding domain"/>
    <property type="match status" value="1"/>
</dbReference>
<dbReference type="PANTHER" id="PTHR30346:SF0">
    <property type="entry name" value="HCA OPERON TRANSCRIPTIONAL ACTIVATOR HCAR"/>
    <property type="match status" value="1"/>
</dbReference>
<dbReference type="GO" id="GO:0003700">
    <property type="term" value="F:DNA-binding transcription factor activity"/>
    <property type="evidence" value="ECO:0007669"/>
    <property type="project" value="InterPro"/>
</dbReference>
<protein>
    <submittedName>
        <fullName evidence="6">LysR substrate binding domain protein</fullName>
    </submittedName>
</protein>
<reference evidence="6 7" key="1">
    <citation type="submission" date="2013-06" db="EMBL/GenBank/DDBJ databases">
        <authorList>
            <person name="Weinstock G."/>
            <person name="Sodergren E."/>
            <person name="Lobos E.A."/>
            <person name="Fulton L."/>
            <person name="Fulton R."/>
            <person name="Courtney L."/>
            <person name="Fronick C."/>
            <person name="O'Laughlin M."/>
            <person name="Godfrey J."/>
            <person name="Wilson R.M."/>
            <person name="Miner T."/>
            <person name="Farmer C."/>
            <person name="Delehaunty K."/>
            <person name="Cordes M."/>
            <person name="Minx P."/>
            <person name="Tomlinson C."/>
            <person name="Chen J."/>
            <person name="Wollam A."/>
            <person name="Pepin K.H."/>
            <person name="Bhonagiri V."/>
            <person name="Zhang X."/>
            <person name="Warren W."/>
            <person name="Mitreva M."/>
            <person name="Mardis E.R."/>
            <person name="Wilson R.K."/>
        </authorList>
    </citation>
    <scope>NUCLEOTIDE SEQUENCE [LARGE SCALE GENOMIC DNA]</scope>
    <source>
        <strain evidence="6 7">ATCC 29099</strain>
    </source>
</reference>
<proteinExistence type="inferred from homology"/>
<accession>U2Q307</accession>
<dbReference type="GO" id="GO:0032993">
    <property type="term" value="C:protein-DNA complex"/>
    <property type="evidence" value="ECO:0007669"/>
    <property type="project" value="TreeGrafter"/>
</dbReference>
<dbReference type="Gene3D" id="3.40.190.10">
    <property type="entry name" value="Periplasmic binding protein-like II"/>
    <property type="match status" value="2"/>
</dbReference>
<comment type="caution">
    <text evidence="6">The sequence shown here is derived from an EMBL/GenBank/DDBJ whole genome shotgun (WGS) entry which is preliminary data.</text>
</comment>
<dbReference type="InterPro" id="IPR005119">
    <property type="entry name" value="LysR_subst-bd"/>
</dbReference>
<dbReference type="CDD" id="cd08414">
    <property type="entry name" value="PBP2_LTTR_aromatics_like"/>
    <property type="match status" value="1"/>
</dbReference>
<dbReference type="SUPFAM" id="SSF53850">
    <property type="entry name" value="Periplasmic binding protein-like II"/>
    <property type="match status" value="1"/>
</dbReference>
<dbReference type="PANTHER" id="PTHR30346">
    <property type="entry name" value="TRANSCRIPTIONAL DUAL REGULATOR HCAR-RELATED"/>
    <property type="match status" value="1"/>
</dbReference>
<dbReference type="Proteomes" id="UP000016608">
    <property type="component" value="Unassembled WGS sequence"/>
</dbReference>
<keyword evidence="3" id="KW-0238">DNA-binding</keyword>
<sequence length="308" mass="34960">MVYIVCDREQKEKNMTTKSLEYFLVVVKHLNISKAAKELFISQPALSKQISQLEAELGVSLFDRTKHSLKLTHAGEVLLSETNELFKKQDELRQRVRAAGNVSEDALRLCHMPGALNYHVADILAQFQEKYPEIRLNLIGSLPSQIFSNLLNGKIDAGFILATTTTCPEPLKMQTLHEAQLSLAVPKGHKYEDYREISFHDISDETLLYLSEQEAPVQHALLPFFLHGNHRDYNNRIEYLPNMETVVSLVRANRGVAFIARDYCAASLENITLIPITDAMPISLNLVYNPKHISEQLKKLQKMMGELS</sequence>
<keyword evidence="7" id="KW-1185">Reference proteome</keyword>
<dbReference type="eggNOG" id="COG0583">
    <property type="taxonomic scope" value="Bacteria"/>
</dbReference>
<evidence type="ECO:0000256" key="1">
    <source>
        <dbReference type="ARBA" id="ARBA00009437"/>
    </source>
</evidence>
<dbReference type="Gene3D" id="1.10.10.10">
    <property type="entry name" value="Winged helix-like DNA-binding domain superfamily/Winged helix DNA-binding domain"/>
    <property type="match status" value="1"/>
</dbReference>
<dbReference type="PRINTS" id="PR00039">
    <property type="entry name" value="HTHLYSR"/>
</dbReference>
<evidence type="ECO:0000256" key="4">
    <source>
        <dbReference type="ARBA" id="ARBA00023163"/>
    </source>
</evidence>
<name>U2Q307_EUBRA</name>
<comment type="similarity">
    <text evidence="1">Belongs to the LysR transcriptional regulatory family.</text>
</comment>
<dbReference type="GO" id="GO:0003677">
    <property type="term" value="F:DNA binding"/>
    <property type="evidence" value="ECO:0007669"/>
    <property type="project" value="UniProtKB-KW"/>
</dbReference>
<dbReference type="AlphaFoldDB" id="U2Q307"/>
<evidence type="ECO:0000256" key="3">
    <source>
        <dbReference type="ARBA" id="ARBA00023125"/>
    </source>
</evidence>
<feature type="domain" description="HTH lysR-type" evidence="5">
    <location>
        <begin position="15"/>
        <end position="72"/>
    </location>
</feature>
<evidence type="ECO:0000256" key="2">
    <source>
        <dbReference type="ARBA" id="ARBA00023015"/>
    </source>
</evidence>
<dbReference type="EMBL" id="AWVJ01000042">
    <property type="protein sequence ID" value="ERK50756.1"/>
    <property type="molecule type" value="Genomic_DNA"/>
</dbReference>
<keyword evidence="2" id="KW-0805">Transcription regulation</keyword>
<dbReference type="HOGENOM" id="CLU_039613_6_2_9"/>
<dbReference type="Pfam" id="PF03466">
    <property type="entry name" value="LysR_substrate"/>
    <property type="match status" value="1"/>
</dbReference>
<evidence type="ECO:0000313" key="6">
    <source>
        <dbReference type="EMBL" id="ERK50756.1"/>
    </source>
</evidence>
<dbReference type="InterPro" id="IPR036390">
    <property type="entry name" value="WH_DNA-bd_sf"/>
</dbReference>
<organism evidence="6 7">
    <name type="scientific">Eubacterium ramulus ATCC 29099</name>
    <dbReference type="NCBI Taxonomy" id="1256908"/>
    <lineage>
        <taxon>Bacteria</taxon>
        <taxon>Bacillati</taxon>
        <taxon>Bacillota</taxon>
        <taxon>Clostridia</taxon>
        <taxon>Eubacteriales</taxon>
        <taxon>Eubacteriaceae</taxon>
        <taxon>Eubacterium</taxon>
    </lineage>
</organism>
<dbReference type="PROSITE" id="PS50931">
    <property type="entry name" value="HTH_LYSR"/>
    <property type="match status" value="1"/>
</dbReference>
<dbReference type="FunFam" id="1.10.10.10:FF:000001">
    <property type="entry name" value="LysR family transcriptional regulator"/>
    <property type="match status" value="1"/>
</dbReference>
<dbReference type="PATRIC" id="fig|1256908.3.peg.527"/>
<dbReference type="InterPro" id="IPR036388">
    <property type="entry name" value="WH-like_DNA-bd_sf"/>
</dbReference>
<keyword evidence="4" id="KW-0804">Transcription</keyword>
<gene>
    <name evidence="6" type="ORF">HMPREF0373_00577</name>
</gene>
<evidence type="ECO:0000313" key="7">
    <source>
        <dbReference type="Proteomes" id="UP000016608"/>
    </source>
</evidence>